<dbReference type="PANTHER" id="PTHR19328:SF13">
    <property type="entry name" value="HIPL1 PROTEIN"/>
    <property type="match status" value="1"/>
</dbReference>
<evidence type="ECO:0000313" key="7">
    <source>
        <dbReference type="Proteomes" id="UP000248882"/>
    </source>
</evidence>
<evidence type="ECO:0000256" key="4">
    <source>
        <dbReference type="PROSITE-ProRule" id="PRU00433"/>
    </source>
</evidence>
<dbReference type="InterPro" id="IPR011041">
    <property type="entry name" value="Quinoprot_gluc/sorb_DH_b-prop"/>
</dbReference>
<evidence type="ECO:0000256" key="1">
    <source>
        <dbReference type="ARBA" id="ARBA00022617"/>
    </source>
</evidence>
<dbReference type="Proteomes" id="UP000248882">
    <property type="component" value="Unassembled WGS sequence"/>
</dbReference>
<dbReference type="PROSITE" id="PS51257">
    <property type="entry name" value="PROKAR_LIPOPROTEIN"/>
    <property type="match status" value="1"/>
</dbReference>
<reference evidence="6 7" key="1">
    <citation type="submission" date="2018-06" db="EMBL/GenBank/DDBJ databases">
        <title>Genomic Encyclopedia of Archaeal and Bacterial Type Strains, Phase II (KMG-II): from individual species to whole genera.</title>
        <authorList>
            <person name="Goeker M."/>
        </authorList>
    </citation>
    <scope>NUCLEOTIDE SEQUENCE [LARGE SCALE GENOMIC DNA]</scope>
    <source>
        <strain evidence="6 7">DSM 19830</strain>
    </source>
</reference>
<keyword evidence="7" id="KW-1185">Reference proteome</keyword>
<dbReference type="Pfam" id="PF00034">
    <property type="entry name" value="Cytochrom_C"/>
    <property type="match status" value="1"/>
</dbReference>
<dbReference type="Pfam" id="PF07995">
    <property type="entry name" value="GSDH"/>
    <property type="match status" value="1"/>
</dbReference>
<feature type="domain" description="Cytochrome c" evidence="5">
    <location>
        <begin position="43"/>
        <end position="134"/>
    </location>
</feature>
<dbReference type="PANTHER" id="PTHR19328">
    <property type="entry name" value="HEDGEHOG-INTERACTING PROTEIN"/>
    <property type="match status" value="1"/>
</dbReference>
<gene>
    <name evidence="6" type="ORF">LV85_02889</name>
</gene>
<dbReference type="InterPro" id="IPR011042">
    <property type="entry name" value="6-blade_b-propeller_TolB-like"/>
</dbReference>
<comment type="caution">
    <text evidence="6">The sequence shown here is derived from an EMBL/GenBank/DDBJ whole genome shotgun (WGS) entry which is preliminary data.</text>
</comment>
<accession>A0A2W7QRE3</accession>
<evidence type="ECO:0000313" key="6">
    <source>
        <dbReference type="EMBL" id="PZX49826.1"/>
    </source>
</evidence>
<dbReference type="Gene3D" id="2.120.10.30">
    <property type="entry name" value="TolB, C-terminal domain"/>
    <property type="match status" value="1"/>
</dbReference>
<dbReference type="AlphaFoldDB" id="A0A2W7QRE3"/>
<dbReference type="GO" id="GO:0046872">
    <property type="term" value="F:metal ion binding"/>
    <property type="evidence" value="ECO:0007669"/>
    <property type="project" value="UniProtKB-KW"/>
</dbReference>
<proteinExistence type="predicted"/>
<name>A0A2W7QRE3_9BACT</name>
<dbReference type="InterPro" id="IPR036909">
    <property type="entry name" value="Cyt_c-like_dom_sf"/>
</dbReference>
<keyword evidence="3 4" id="KW-0408">Iron</keyword>
<dbReference type="SUPFAM" id="SSF50952">
    <property type="entry name" value="Soluble quinoprotein glucose dehydrogenase"/>
    <property type="match status" value="1"/>
</dbReference>
<dbReference type="GO" id="GO:0020037">
    <property type="term" value="F:heme binding"/>
    <property type="evidence" value="ECO:0007669"/>
    <property type="project" value="InterPro"/>
</dbReference>
<dbReference type="GO" id="GO:0009055">
    <property type="term" value="F:electron transfer activity"/>
    <property type="evidence" value="ECO:0007669"/>
    <property type="project" value="InterPro"/>
</dbReference>
<dbReference type="PROSITE" id="PS51007">
    <property type="entry name" value="CYTC"/>
    <property type="match status" value="1"/>
</dbReference>
<evidence type="ECO:0000256" key="2">
    <source>
        <dbReference type="ARBA" id="ARBA00022723"/>
    </source>
</evidence>
<dbReference type="EMBL" id="QKZT01000013">
    <property type="protein sequence ID" value="PZX49826.1"/>
    <property type="molecule type" value="Genomic_DNA"/>
</dbReference>
<evidence type="ECO:0000256" key="3">
    <source>
        <dbReference type="ARBA" id="ARBA00023004"/>
    </source>
</evidence>
<dbReference type="InterPro" id="IPR012938">
    <property type="entry name" value="Glc/Sorbosone_DH"/>
</dbReference>
<evidence type="ECO:0000259" key="5">
    <source>
        <dbReference type="PROSITE" id="PS51007"/>
    </source>
</evidence>
<protein>
    <submittedName>
        <fullName evidence="6">Cytochrome c</fullName>
    </submittedName>
</protein>
<keyword evidence="1 4" id="KW-0349">Heme</keyword>
<dbReference type="InterPro" id="IPR009056">
    <property type="entry name" value="Cyt_c-like_dom"/>
</dbReference>
<dbReference type="SUPFAM" id="SSF46626">
    <property type="entry name" value="Cytochrome c"/>
    <property type="match status" value="1"/>
</dbReference>
<dbReference type="Gene3D" id="1.10.760.10">
    <property type="entry name" value="Cytochrome c-like domain"/>
    <property type="match status" value="1"/>
</dbReference>
<sequence length="566" mass="63095">MDKQNHKQASMKNPIFLGLISLFIFFSCNQKSEIGSDISKDSEQIKAGKVLFENNCSTCHNFEQKGIGPNLSGLSHTVESSWIKDFIKNPAAVIETNDPRAVQLFEDYKIYMPAFPSLAEKDLDAILSYLHTYEHLPDSLPQIGLEDPIPDTVPDSGIRVELELFSQLPASDAEHPMAKMTKMDVAPGTDRVFINDQRVGLYELIGKKPNLYLPITDLKPELVSKPGWATGMASFTFHPEFTKNGLFYTAHTEPGGTQLSDYGYSDTIRVFMQWIVTEWKADDPKAAVFAGSNRELVRIDIPSQAHGMQELAFNPSAKSGDEDYGLLFIGFGDGGLTEKRAAYLSDNKGTKVYSSILRIDPKGNNSPNGKYGIPPTNPYATVAGKAGEVYAYGFRNPNRIFWDNKGNMFATDIGQHSVEELNKIEKGKFYGWPIREGRFIMNPFGKFREIFPLQEDDEKFGVTYPIIQLDHDELAAIFAGYIMPSGPLQGKFIFGDILSGRLFFADLDDLENSGVQTWGVIYEGKEISLLELCGGKRVDLKFGQDASGQVYIMSKTEGKIFKLSMN</sequence>
<organism evidence="6 7">
    <name type="scientific">Algoriphagus chordae</name>
    <dbReference type="NCBI Taxonomy" id="237019"/>
    <lineage>
        <taxon>Bacteria</taxon>
        <taxon>Pseudomonadati</taxon>
        <taxon>Bacteroidota</taxon>
        <taxon>Cytophagia</taxon>
        <taxon>Cytophagales</taxon>
        <taxon>Cyclobacteriaceae</taxon>
        <taxon>Algoriphagus</taxon>
    </lineage>
</organism>
<keyword evidence="2 4" id="KW-0479">Metal-binding</keyword>